<dbReference type="EMBL" id="JAWJWE010000037">
    <property type="protein sequence ID" value="KAK6626000.1"/>
    <property type="molecule type" value="Genomic_DNA"/>
</dbReference>
<protein>
    <submittedName>
        <fullName evidence="1">Uncharacterized protein</fullName>
    </submittedName>
</protein>
<dbReference type="AlphaFoldDB" id="A0AAN8PCG7"/>
<reference evidence="1 2" key="1">
    <citation type="submission" date="2023-10" db="EMBL/GenBank/DDBJ databases">
        <title>Genomes of two closely related lineages of the louse Polyplax serrata with different host specificities.</title>
        <authorList>
            <person name="Martinu J."/>
            <person name="Tarabai H."/>
            <person name="Stefka J."/>
            <person name="Hypsa V."/>
        </authorList>
    </citation>
    <scope>NUCLEOTIDE SEQUENCE [LARGE SCALE GENOMIC DNA]</scope>
    <source>
        <strain evidence="1">HR10_N</strain>
    </source>
</reference>
<evidence type="ECO:0000313" key="2">
    <source>
        <dbReference type="Proteomes" id="UP001372834"/>
    </source>
</evidence>
<organism evidence="1 2">
    <name type="scientific">Polyplax serrata</name>
    <name type="common">Common mouse louse</name>
    <dbReference type="NCBI Taxonomy" id="468196"/>
    <lineage>
        <taxon>Eukaryota</taxon>
        <taxon>Metazoa</taxon>
        <taxon>Ecdysozoa</taxon>
        <taxon>Arthropoda</taxon>
        <taxon>Hexapoda</taxon>
        <taxon>Insecta</taxon>
        <taxon>Pterygota</taxon>
        <taxon>Neoptera</taxon>
        <taxon>Paraneoptera</taxon>
        <taxon>Psocodea</taxon>
        <taxon>Troctomorpha</taxon>
        <taxon>Phthiraptera</taxon>
        <taxon>Anoplura</taxon>
        <taxon>Polyplacidae</taxon>
        <taxon>Polyplax</taxon>
    </lineage>
</organism>
<dbReference type="Proteomes" id="UP001372834">
    <property type="component" value="Unassembled WGS sequence"/>
</dbReference>
<comment type="caution">
    <text evidence="1">The sequence shown here is derived from an EMBL/GenBank/DDBJ whole genome shotgun (WGS) entry which is preliminary data.</text>
</comment>
<gene>
    <name evidence="1" type="ORF">RUM43_006304</name>
</gene>
<name>A0AAN8PCG7_POLSC</name>
<evidence type="ECO:0000313" key="1">
    <source>
        <dbReference type="EMBL" id="KAK6626000.1"/>
    </source>
</evidence>
<proteinExistence type="predicted"/>
<sequence length="186" mass="21575">MNRTKIRRFERYSVDHLVSIFLLLSLAVHFVLFDILTDICSGMIYQPSQKRFTLRVFVYTSQIYVRIKEKLKSKGVTDLSNAELSAYFSPWYAEHIGEIQSASGNSSVQAWAAQNLRIQFYFFSYPSVLKLHGNMDLLRALNSLLGNEAMLSLDLKTIAPVFKDPAKRKWFIEVIDNHLKLWESNM</sequence>
<accession>A0AAN8PCG7</accession>